<protein>
    <submittedName>
        <fullName evidence="4">Zinc-binding dehydrogenase</fullName>
    </submittedName>
</protein>
<dbReference type="OrthoDB" id="3813297at2"/>
<organism evidence="4 5">
    <name type="scientific">Streptomyces qinzhouensis</name>
    <dbReference type="NCBI Taxonomy" id="2599401"/>
    <lineage>
        <taxon>Bacteria</taxon>
        <taxon>Bacillati</taxon>
        <taxon>Actinomycetota</taxon>
        <taxon>Actinomycetes</taxon>
        <taxon>Kitasatosporales</taxon>
        <taxon>Streptomycetaceae</taxon>
        <taxon>Streptomyces</taxon>
    </lineage>
</organism>
<keyword evidence="2" id="KW-0560">Oxidoreductase</keyword>
<dbReference type="InterPro" id="IPR011032">
    <property type="entry name" value="GroES-like_sf"/>
</dbReference>
<name>A0A5B8J6L6_9ACTN</name>
<reference evidence="4 5" key="1">
    <citation type="submission" date="2019-07" db="EMBL/GenBank/DDBJ databases">
        <authorList>
            <person name="Zhu P."/>
        </authorList>
    </citation>
    <scope>NUCLEOTIDE SEQUENCE [LARGE SCALE GENOMIC DNA]</scope>
    <source>
        <strain evidence="4 5">SSL-25</strain>
    </source>
</reference>
<evidence type="ECO:0000313" key="4">
    <source>
        <dbReference type="EMBL" id="QDY77445.1"/>
    </source>
</evidence>
<dbReference type="RefSeq" id="WP_146480783.1">
    <property type="nucleotide sequence ID" value="NZ_CP042266.1"/>
</dbReference>
<dbReference type="AlphaFoldDB" id="A0A5B8J6L6"/>
<dbReference type="InterPro" id="IPR013154">
    <property type="entry name" value="ADH-like_N"/>
</dbReference>
<keyword evidence="1" id="KW-0521">NADP</keyword>
<dbReference type="Gene3D" id="3.90.180.10">
    <property type="entry name" value="Medium-chain alcohol dehydrogenases, catalytic domain"/>
    <property type="match status" value="1"/>
</dbReference>
<evidence type="ECO:0000259" key="3">
    <source>
        <dbReference type="SMART" id="SM00829"/>
    </source>
</evidence>
<dbReference type="CDD" id="cd08270">
    <property type="entry name" value="MDR4"/>
    <property type="match status" value="1"/>
</dbReference>
<feature type="domain" description="Enoyl reductase (ER)" evidence="3">
    <location>
        <begin position="7"/>
        <end position="298"/>
    </location>
</feature>
<gene>
    <name evidence="4" type="ORF">FQU76_13955</name>
</gene>
<dbReference type="SUPFAM" id="SSF50129">
    <property type="entry name" value="GroES-like"/>
    <property type="match status" value="1"/>
</dbReference>
<dbReference type="InterPro" id="IPR013149">
    <property type="entry name" value="ADH-like_C"/>
</dbReference>
<dbReference type="InterPro" id="IPR020843">
    <property type="entry name" value="ER"/>
</dbReference>
<dbReference type="InterPro" id="IPR036291">
    <property type="entry name" value="NAD(P)-bd_dom_sf"/>
</dbReference>
<sequence length="315" mass="32514">MRAMLYGPQGLHLADVPDPRPRDGEALIAVAAISLNFGEVAYRPAGAPSGRVSGWDAAGIVTRAAADGSGPPVGSRVVSFGWDGAWAELRAADTANLTVVPDDVDLGVAAALPVAGVTALQAVRHLGPVLGRRVLVTGASGGVGRFAVQLAALAGAHVIASVGHPRRAEGLLKLGAAEIVLGPENLSDPVFGVLDNVGGEQLAEAFLRLEPDGVVQAIGRAARQPTTIDFEVAGMVSARGRIENFTITTPVAADLAVLLRLLESGRLVPQIGWRGHWEQAELASDALLSRRIHGKAVLDVPASRRWAAEAREAGA</sequence>
<dbReference type="Pfam" id="PF08240">
    <property type="entry name" value="ADH_N"/>
    <property type="match status" value="1"/>
</dbReference>
<dbReference type="KEGG" id="sqz:FQU76_13955"/>
<proteinExistence type="predicted"/>
<dbReference type="SMART" id="SM00829">
    <property type="entry name" value="PKS_ER"/>
    <property type="match status" value="1"/>
</dbReference>
<dbReference type="Gene3D" id="3.40.50.720">
    <property type="entry name" value="NAD(P)-binding Rossmann-like Domain"/>
    <property type="match status" value="1"/>
</dbReference>
<dbReference type="GO" id="GO:0070402">
    <property type="term" value="F:NADPH binding"/>
    <property type="evidence" value="ECO:0007669"/>
    <property type="project" value="TreeGrafter"/>
</dbReference>
<dbReference type="PANTHER" id="PTHR48106">
    <property type="entry name" value="QUINONE OXIDOREDUCTASE PIG3-RELATED"/>
    <property type="match status" value="1"/>
</dbReference>
<keyword evidence="5" id="KW-1185">Reference proteome</keyword>
<dbReference type="Pfam" id="PF00107">
    <property type="entry name" value="ADH_zinc_N"/>
    <property type="match status" value="1"/>
</dbReference>
<evidence type="ECO:0000256" key="2">
    <source>
        <dbReference type="ARBA" id="ARBA00023002"/>
    </source>
</evidence>
<dbReference type="SUPFAM" id="SSF51735">
    <property type="entry name" value="NAD(P)-binding Rossmann-fold domains"/>
    <property type="match status" value="1"/>
</dbReference>
<dbReference type="Proteomes" id="UP000320580">
    <property type="component" value="Chromosome"/>
</dbReference>
<accession>A0A5B8J6L6</accession>
<evidence type="ECO:0000313" key="5">
    <source>
        <dbReference type="Proteomes" id="UP000320580"/>
    </source>
</evidence>
<dbReference type="GO" id="GO:0016651">
    <property type="term" value="F:oxidoreductase activity, acting on NAD(P)H"/>
    <property type="evidence" value="ECO:0007669"/>
    <property type="project" value="TreeGrafter"/>
</dbReference>
<evidence type="ECO:0000256" key="1">
    <source>
        <dbReference type="ARBA" id="ARBA00022857"/>
    </source>
</evidence>
<dbReference type="EMBL" id="CP042266">
    <property type="protein sequence ID" value="QDY77445.1"/>
    <property type="molecule type" value="Genomic_DNA"/>
</dbReference>